<dbReference type="GO" id="GO:0030139">
    <property type="term" value="C:endocytic vesicle"/>
    <property type="evidence" value="ECO:0007669"/>
    <property type="project" value="TreeGrafter"/>
</dbReference>
<dbReference type="OrthoDB" id="192608at2759"/>
<feature type="compositionally biased region" description="Gly residues" evidence="2">
    <location>
        <begin position="2061"/>
        <end position="2080"/>
    </location>
</feature>
<dbReference type="GO" id="GO:0006897">
    <property type="term" value="P:endocytosis"/>
    <property type="evidence" value="ECO:0007669"/>
    <property type="project" value="TreeGrafter"/>
</dbReference>
<sequence length="2096" mass="227044">MSASETAAAPSAGPDNAVSRAELDISKLHALPSEQQELYLLTFTADLVQYTATLDKAGVSSQQRFILHELFKILTLSSPTPTRVIRNNIGRCFNAIFTKGDRTTLYDTVTYLLGILNAGKNDAELKTKYAAAVAIGDIYAGAGDSLFTQSNVVCAALLKLFKSAQNHAGLRSSLYTSLKKVTGGIGAPLDETTAKDIWKHTRNAATSDKAIAVQASACYCLEQLVKSTPYFGTLNDFENLKTTIWKVIENSSPSVRHAAASCLAALLVKAHTAGDPQAVPTIRRPKKQSKKQPAPATDDQPAERSQSPAPRKSEVQLSFQLPEILRQLSTQYCRSSTGNRARAGIAVCYKQILRRLGDRLVEEHYAEIAGHLLVTLLNHPTIIYNRYRLLMTRKFIKNLLEETVGREILRENSQLNAAKWLINGVLKDYPQVVPERPEPSKHTLTCTLSTLSSIISSLGSALAVVGDSCRDSLLQVLQHPSYTVQIHTAQCMRNFVLACPQQLLSCVTVCMNSLNREIGQLSTPRQSTRRCLGYAHGLAAMLSTSRLQPLYGSVDVYAQVLSKATDLLKTSSSSELRIAATQIQVAWILIGGLMPLGPSFTKIHLTQLLLLWKNALPKPLTRDNLAQRGPLEISFLAHVRECALGSMYVFLEFNSKLVTADGAKRIAGMLQNTVMFLDNLPRLKYAEDISQRLSPALQLKDYETMIRRRVLQCFSKLVNLDHTNSDVVSLSNILGLAVSSFADPDVVSANPFDTSIASSTTHFDNLWDMDDNFGFGVTGLAHEFTIETLSGRRKGDNSPGWIAMESSDQTIDDILMSPTCDAREHDSVLLYSVTDRNSSSYSDPPDTEVANAAIDLFAKALPLQSPKVQESSLEQIAALLSAQSLNRNPGRKAAMTVNIAVALFFALKVAVKETPSAPGSLKFPATEKVMQELIQTFTTHPDPIVRCIGSEALGRLCNSSGNAFTNSQINSIVDTIVENRDPSIRAGCATALGCIHSQVGGMAAGFHLKTIVGVLMSLCSDPHPVVHFWALEGLGRVAESAGLTFSAYVSSSLGMLARLYIADTHNEEAASMATSNLEVAFPTSVAISRCVDSLINVLGPDLRDISKTRELIFTLVKEFQLEKSTALVAESSKCLDLLSLYAPNHMDFSAYVRWLQQELASKNVLMQEAAIRGFNNLMKRDADSVIRTASPSLEDEFWLAFDSGLDNEALKNIIRNWLQQTGLTDTDVWIQRFQKVLTKTRSKLDDAPPPTTANTAAPNVIADDEVAGFAAAVAGEQGEPADESPAGQELLKWQTRNFVMSCLSELLSMVSKELLPDQTIPAEMALQERVGDIIRMAFSASTANVIELRVWGLKIIDQVLKMFGKTPDPDFAEASLLEQYQAQISSALTPAFAADSSSELASEAINVCATFVGAGIVTNVDRMGRIFKLLVVGLENFANKPDITEIGDLKGLNSNARVMVKLALFSAWARLQIASNDQSYLVDIVQPYTATLTPLWLSSLQEFARLRFEPEISSTLGPVSASDNLDDVYAALNRETLLKFYQDSWLNLVDAIASLVEKDSEFVFDALDGKLEPSKEVATADKPQVNGEKKGKGTHINYRDEPVAFFFVLFGLAFEALVAQTHAQSNQRLEILQALQKIVHPSVAGNAVYQDAVFSETMDTLDRLVMTEGPNIQTVIVQMARDLALHHHSVSNNRAENLSDDIEQLFELTRNIILVLAGLLPNLGESSTHARFHVSDDAASLIKLSLSSLVDVTSVFPSIIRADLRACILHIFTTILATGICQAEVVPQALPIFRRFIQGITRPPTATETLTSPTISSPPTLPTEDPQTITRQIRGCISSLLSILTIAQRRESDTSLPCAKNTLLSLTILLTTSSHVLPPQDPLIPRVLSEFLDCLQDLGLATVAAGCLRSILLSPGTTTATATTPNAAAVSRSPTDDAIARFLLPRLIAFITRLPAGGEHETPLDPENVKGTISLALVGCIGSGTIVPTGVPTAMALVIPALLVRAKNEGESVYAEIAARLLELAKVDAVAFRGLVAGMGPEQRGFMEEVLRSGGIGGGAGAGGAGKGARSGDGAGVYGEEGGEKSVPSIALRMDF</sequence>
<dbReference type="Gene3D" id="1.25.10.10">
    <property type="entry name" value="Leucine-rich Repeat Variant"/>
    <property type="match status" value="3"/>
</dbReference>
<dbReference type="PANTHER" id="PTHR21663:SF0">
    <property type="entry name" value="HEAT REPEAT-CONTAINING PROTEIN 5B"/>
    <property type="match status" value="1"/>
</dbReference>
<dbReference type="GO" id="GO:0005829">
    <property type="term" value="C:cytosol"/>
    <property type="evidence" value="ECO:0007669"/>
    <property type="project" value="GOC"/>
</dbReference>
<comment type="similarity">
    <text evidence="1">Belongs to the HEATR5 family.</text>
</comment>
<evidence type="ECO:0000313" key="5">
    <source>
        <dbReference type="Proteomes" id="UP000223968"/>
    </source>
</evidence>
<dbReference type="Proteomes" id="UP000223968">
    <property type="component" value="Unassembled WGS sequence"/>
</dbReference>
<dbReference type="EMBL" id="PDNB01000089">
    <property type="protein sequence ID" value="PGH09944.1"/>
    <property type="molecule type" value="Genomic_DNA"/>
</dbReference>
<evidence type="ECO:0000256" key="2">
    <source>
        <dbReference type="SAM" id="MobiDB-lite"/>
    </source>
</evidence>
<gene>
    <name evidence="4" type="ORF">AJ79_05560</name>
</gene>
<dbReference type="FunFam" id="1.25.10.10:FF:000886">
    <property type="entry name" value="HEAT repeat protein"/>
    <property type="match status" value="1"/>
</dbReference>
<keyword evidence="5" id="KW-1185">Reference proteome</keyword>
<protein>
    <recommendedName>
        <fullName evidence="3">LAA1-like C-terminal TPR repeats domain-containing protein</fullName>
    </recommendedName>
</protein>
<dbReference type="Pfam" id="PF25808">
    <property type="entry name" value="TPR_LAA1_C"/>
    <property type="match status" value="1"/>
</dbReference>
<feature type="region of interest" description="Disordered" evidence="2">
    <location>
        <begin position="276"/>
        <end position="314"/>
    </location>
</feature>
<dbReference type="SUPFAM" id="SSF48371">
    <property type="entry name" value="ARM repeat"/>
    <property type="match status" value="2"/>
</dbReference>
<accession>A0A2B7XE61</accession>
<proteinExistence type="inferred from homology"/>
<comment type="caution">
    <text evidence="4">The sequence shown here is derived from an EMBL/GenBank/DDBJ whole genome shotgun (WGS) entry which is preliminary data.</text>
</comment>
<name>A0A2B7XE61_9EURO</name>
<evidence type="ECO:0000256" key="1">
    <source>
        <dbReference type="ARBA" id="ARBA00008304"/>
    </source>
</evidence>
<dbReference type="GO" id="GO:0042147">
    <property type="term" value="P:retrograde transport, endosome to Golgi"/>
    <property type="evidence" value="ECO:0007669"/>
    <property type="project" value="TreeGrafter"/>
</dbReference>
<evidence type="ECO:0000313" key="4">
    <source>
        <dbReference type="EMBL" id="PGH09944.1"/>
    </source>
</evidence>
<dbReference type="InterPro" id="IPR046837">
    <property type="entry name" value="Laa1/Sip1/HEATR5-like_HEAT"/>
</dbReference>
<dbReference type="GO" id="GO:0008104">
    <property type="term" value="P:intracellular protein localization"/>
    <property type="evidence" value="ECO:0007669"/>
    <property type="project" value="TreeGrafter"/>
</dbReference>
<reference evidence="4 5" key="1">
    <citation type="submission" date="2017-10" db="EMBL/GenBank/DDBJ databases">
        <title>Comparative genomics in systemic dimorphic fungi from Ajellomycetaceae.</title>
        <authorList>
            <person name="Munoz J.F."/>
            <person name="Mcewen J.G."/>
            <person name="Clay O.K."/>
            <person name="Cuomo C.A."/>
        </authorList>
    </citation>
    <scope>NUCLEOTIDE SEQUENCE [LARGE SCALE GENOMIC DNA]</scope>
    <source>
        <strain evidence="4 5">UAMH5409</strain>
    </source>
</reference>
<evidence type="ECO:0000259" key="3">
    <source>
        <dbReference type="Pfam" id="PF25808"/>
    </source>
</evidence>
<dbReference type="PANTHER" id="PTHR21663">
    <property type="entry name" value="HYPOTHETICAL HEAT DOMAIN-CONTAINING"/>
    <property type="match status" value="1"/>
</dbReference>
<dbReference type="Pfam" id="PF25468">
    <property type="entry name" value="HEAT_HEATR5A"/>
    <property type="match status" value="1"/>
</dbReference>
<dbReference type="InterPro" id="IPR040108">
    <property type="entry name" value="Laa1/Sip1/HEATR5"/>
</dbReference>
<dbReference type="InterPro" id="IPR011989">
    <property type="entry name" value="ARM-like"/>
</dbReference>
<dbReference type="InterPro" id="IPR016024">
    <property type="entry name" value="ARM-type_fold"/>
</dbReference>
<organism evidence="4 5">
    <name type="scientific">Helicocarpus griseus UAMH5409</name>
    <dbReference type="NCBI Taxonomy" id="1447875"/>
    <lineage>
        <taxon>Eukaryota</taxon>
        <taxon>Fungi</taxon>
        <taxon>Dikarya</taxon>
        <taxon>Ascomycota</taxon>
        <taxon>Pezizomycotina</taxon>
        <taxon>Eurotiomycetes</taxon>
        <taxon>Eurotiomycetidae</taxon>
        <taxon>Onygenales</taxon>
        <taxon>Ajellomycetaceae</taxon>
        <taxon>Helicocarpus</taxon>
    </lineage>
</organism>
<feature type="region of interest" description="Disordered" evidence="2">
    <location>
        <begin position="1804"/>
        <end position="1826"/>
    </location>
</feature>
<feature type="domain" description="LAA1-like C-terminal TPR repeats" evidence="3">
    <location>
        <begin position="1880"/>
        <end position="2061"/>
    </location>
</feature>
<feature type="region of interest" description="Disordered" evidence="2">
    <location>
        <begin position="2061"/>
        <end position="2082"/>
    </location>
</feature>
<dbReference type="InterPro" id="IPR057981">
    <property type="entry name" value="TPR_LAA1-like_C"/>
</dbReference>
<dbReference type="STRING" id="1447875.A0A2B7XE61"/>
<dbReference type="GO" id="GO:0005794">
    <property type="term" value="C:Golgi apparatus"/>
    <property type="evidence" value="ECO:0007669"/>
    <property type="project" value="TreeGrafter"/>
</dbReference>
<dbReference type="Pfam" id="PF20210">
    <property type="entry name" value="Laa1_Sip1_HTR5"/>
    <property type="match status" value="1"/>
</dbReference>
<dbReference type="GO" id="GO:0016020">
    <property type="term" value="C:membrane"/>
    <property type="evidence" value="ECO:0007669"/>
    <property type="project" value="TreeGrafter"/>
</dbReference>
<feature type="compositionally biased region" description="Low complexity" evidence="2">
    <location>
        <begin position="1807"/>
        <end position="1824"/>
    </location>
</feature>